<evidence type="ECO:0000313" key="3">
    <source>
        <dbReference type="Proteomes" id="UP000316270"/>
    </source>
</evidence>
<reference evidence="2 3" key="1">
    <citation type="submission" date="2019-07" db="EMBL/GenBank/DDBJ databases">
        <title>Finished genome of Venturia effusa.</title>
        <authorList>
            <person name="Young C.A."/>
            <person name="Cox M.P."/>
            <person name="Ganley A.R.D."/>
            <person name="David W.J."/>
        </authorList>
    </citation>
    <scope>NUCLEOTIDE SEQUENCE [LARGE SCALE GENOMIC DNA]</scope>
    <source>
        <strain evidence="3">albino</strain>
    </source>
</reference>
<accession>A0A517LQ18</accession>
<feature type="chain" id="PRO_5022100238" evidence="1">
    <location>
        <begin position="28"/>
        <end position="469"/>
    </location>
</feature>
<dbReference type="InterPro" id="IPR012901">
    <property type="entry name" value="CARME"/>
</dbReference>
<dbReference type="STRING" id="50376.A0A517LQ18"/>
<dbReference type="GO" id="GO:0008757">
    <property type="term" value="F:S-adenosylmethionine-dependent methyltransferase activity"/>
    <property type="evidence" value="ECO:0007669"/>
    <property type="project" value="InterPro"/>
</dbReference>
<dbReference type="PANTHER" id="PTHR12303:SF13">
    <property type="match status" value="1"/>
</dbReference>
<dbReference type="SUPFAM" id="SSF53335">
    <property type="entry name" value="S-adenosyl-L-methionine-dependent methyltransferases"/>
    <property type="match status" value="1"/>
</dbReference>
<dbReference type="PANTHER" id="PTHR12303">
    <property type="entry name" value="CARNOSINE N-METHYLTRANSFERASE"/>
    <property type="match status" value="1"/>
</dbReference>
<feature type="signal peptide" evidence="1">
    <location>
        <begin position="1"/>
        <end position="27"/>
    </location>
</feature>
<organism evidence="2 3">
    <name type="scientific">Venturia effusa</name>
    <dbReference type="NCBI Taxonomy" id="50376"/>
    <lineage>
        <taxon>Eukaryota</taxon>
        <taxon>Fungi</taxon>
        <taxon>Dikarya</taxon>
        <taxon>Ascomycota</taxon>
        <taxon>Pezizomycotina</taxon>
        <taxon>Dothideomycetes</taxon>
        <taxon>Pleosporomycetidae</taxon>
        <taxon>Venturiales</taxon>
        <taxon>Venturiaceae</taxon>
        <taxon>Venturia</taxon>
    </lineage>
</organism>
<dbReference type="Pfam" id="PF07942">
    <property type="entry name" value="CARME"/>
    <property type="match status" value="1"/>
</dbReference>
<keyword evidence="1" id="KW-0732">Signal</keyword>
<dbReference type="EMBL" id="CP042202">
    <property type="protein sequence ID" value="QDS77719.1"/>
    <property type="molecule type" value="Genomic_DNA"/>
</dbReference>
<keyword evidence="3" id="KW-1185">Reference proteome</keyword>
<dbReference type="AlphaFoldDB" id="A0A517LQ18"/>
<evidence type="ECO:0000256" key="1">
    <source>
        <dbReference type="SAM" id="SignalP"/>
    </source>
</evidence>
<dbReference type="SMART" id="SM01296">
    <property type="entry name" value="N2227"/>
    <property type="match status" value="1"/>
</dbReference>
<dbReference type="OrthoDB" id="978at2759"/>
<gene>
    <name evidence="2" type="ORF">FKW77_004204</name>
</gene>
<evidence type="ECO:0000313" key="2">
    <source>
        <dbReference type="EMBL" id="QDS77719.1"/>
    </source>
</evidence>
<dbReference type="Gene3D" id="3.40.50.150">
    <property type="entry name" value="Vaccinia Virus protein VP39"/>
    <property type="match status" value="1"/>
</dbReference>
<proteinExistence type="predicted"/>
<name>A0A517LQ18_9PEZI</name>
<protein>
    <submittedName>
        <fullName evidence="2">Uncharacterized protein</fullName>
    </submittedName>
</protein>
<dbReference type="InterPro" id="IPR029063">
    <property type="entry name" value="SAM-dependent_MTases_sf"/>
</dbReference>
<sequence>MILSQRLLWQLFSALLLLLSLNHRISGFAQAQEQVTFAEPGLDGTFYHIEYAPNTEPNSPRHIAEKERVLEWLKRPEGPEEGELKQDHPRYRLLQAMHGYLRYQERYITQLQTWEKSYNDLPEAQRKVIDASTNYKENFEIAKKAWEDNGHLADDILLTGLAYYEVEDEELNDFVEDNEGKEVWDNQGAITDAVNHYIRDWSSDGLHERIPTFDPILETIKKHFPDRATRKEGPVTVLIPGQGLGRLPHDVAALGNMEVTSNEYSYYMNLAYRYIETLAIPNSVKFHPYQDWWSYQTRPAERAAEVTIPDVPVNASSVLLREGDFMHIFDHQTGYYDVVVSLYFIDTAKNTLDYIDNINRLLKPGGLWINLGPLLYGSNPITQFSLEEIVQVSEGMGFKFLDTDEKWGSITLPGRTVRSKDINYLVNPRGLRKNIYSAQFWVAEKVHRDYDEFPKSTEKSSTPEHTFNT</sequence>
<dbReference type="Proteomes" id="UP000316270">
    <property type="component" value="Chromosome 18"/>
</dbReference>